<keyword evidence="2" id="KW-1185">Reference proteome</keyword>
<dbReference type="EMBL" id="AUYB01000098">
    <property type="protein sequence ID" value="KZN39863.1"/>
    <property type="molecule type" value="Genomic_DNA"/>
</dbReference>
<name>A0A166XAD8_9GAMM</name>
<protein>
    <submittedName>
        <fullName evidence="1">Uncharacterized protein</fullName>
    </submittedName>
</protein>
<sequence length="36" mass="3921">MVIGTIAIKAAHTYPGEHRILDGMDLLQADWLAGQN</sequence>
<reference evidence="1 2" key="1">
    <citation type="submission" date="2013-07" db="EMBL/GenBank/DDBJ databases">
        <title>Comparative Genomic and Metabolomic Analysis of Twelve Strains of Pseudoalteromonas luteoviolacea.</title>
        <authorList>
            <person name="Vynne N.G."/>
            <person name="Mansson M."/>
            <person name="Gram L."/>
        </authorList>
    </citation>
    <scope>NUCLEOTIDE SEQUENCE [LARGE SCALE GENOMIC DNA]</scope>
    <source>
        <strain evidence="1 2">DSM 6061</strain>
    </source>
</reference>
<evidence type="ECO:0000313" key="1">
    <source>
        <dbReference type="EMBL" id="KZN39863.1"/>
    </source>
</evidence>
<dbReference type="AlphaFoldDB" id="A0A166XAD8"/>
<gene>
    <name evidence="1" type="ORF">N475_13985</name>
</gene>
<comment type="caution">
    <text evidence="1">The sequence shown here is derived from an EMBL/GenBank/DDBJ whole genome shotgun (WGS) entry which is preliminary data.</text>
</comment>
<dbReference type="Proteomes" id="UP000076643">
    <property type="component" value="Unassembled WGS sequence"/>
</dbReference>
<organism evidence="1 2">
    <name type="scientific">Pseudoalteromonas luteoviolacea DSM 6061</name>
    <dbReference type="NCBI Taxonomy" id="1365250"/>
    <lineage>
        <taxon>Bacteria</taxon>
        <taxon>Pseudomonadati</taxon>
        <taxon>Pseudomonadota</taxon>
        <taxon>Gammaproteobacteria</taxon>
        <taxon>Alteromonadales</taxon>
        <taxon>Pseudoalteromonadaceae</taxon>
        <taxon>Pseudoalteromonas</taxon>
    </lineage>
</organism>
<proteinExistence type="predicted"/>
<accession>A0A166XAD8</accession>
<evidence type="ECO:0000313" key="2">
    <source>
        <dbReference type="Proteomes" id="UP000076643"/>
    </source>
</evidence>